<evidence type="ECO:0000256" key="7">
    <source>
        <dbReference type="ARBA" id="ARBA00022989"/>
    </source>
</evidence>
<evidence type="ECO:0000256" key="9">
    <source>
        <dbReference type="ARBA" id="ARBA00023136"/>
    </source>
</evidence>
<proteinExistence type="inferred from homology"/>
<dbReference type="EC" id="2.4.1.-" evidence="10"/>
<dbReference type="EMBL" id="JAIWYP010000007">
    <property type="protein sequence ID" value="KAH3798224.1"/>
    <property type="molecule type" value="Genomic_DNA"/>
</dbReference>
<evidence type="ECO:0000256" key="2">
    <source>
        <dbReference type="ARBA" id="ARBA00008661"/>
    </source>
</evidence>
<evidence type="ECO:0000256" key="8">
    <source>
        <dbReference type="ARBA" id="ARBA00023034"/>
    </source>
</evidence>
<comment type="subcellular location">
    <subcellularLocation>
        <location evidence="1 10">Golgi apparatus membrane</location>
        <topology evidence="1 10">Single-pass type II membrane protein</topology>
    </subcellularLocation>
</comment>
<evidence type="ECO:0000313" key="11">
    <source>
        <dbReference type="EMBL" id="KAH3798224.1"/>
    </source>
</evidence>
<comment type="caution">
    <text evidence="11">The sequence shown here is derived from an EMBL/GenBank/DDBJ whole genome shotgun (WGS) entry which is preliminary data.</text>
</comment>
<keyword evidence="12" id="KW-1185">Reference proteome</keyword>
<evidence type="ECO:0000256" key="6">
    <source>
        <dbReference type="ARBA" id="ARBA00022968"/>
    </source>
</evidence>
<name>A0A9D4FIE8_DREPO</name>
<dbReference type="GO" id="GO:0006493">
    <property type="term" value="P:protein O-linked glycosylation"/>
    <property type="evidence" value="ECO:0007669"/>
    <property type="project" value="TreeGrafter"/>
</dbReference>
<keyword evidence="6" id="KW-0735">Signal-anchor</keyword>
<accession>A0A9D4FIE8</accession>
<evidence type="ECO:0000256" key="4">
    <source>
        <dbReference type="ARBA" id="ARBA00022679"/>
    </source>
</evidence>
<evidence type="ECO:0000256" key="3">
    <source>
        <dbReference type="ARBA" id="ARBA00022676"/>
    </source>
</evidence>
<evidence type="ECO:0000313" key="12">
    <source>
        <dbReference type="Proteomes" id="UP000828390"/>
    </source>
</evidence>
<reference evidence="11" key="1">
    <citation type="journal article" date="2019" name="bioRxiv">
        <title>The Genome of the Zebra Mussel, Dreissena polymorpha: A Resource for Invasive Species Research.</title>
        <authorList>
            <person name="McCartney M.A."/>
            <person name="Auch B."/>
            <person name="Kono T."/>
            <person name="Mallez S."/>
            <person name="Zhang Y."/>
            <person name="Obille A."/>
            <person name="Becker A."/>
            <person name="Abrahante J.E."/>
            <person name="Garbe J."/>
            <person name="Badalamenti J.P."/>
            <person name="Herman A."/>
            <person name="Mangelson H."/>
            <person name="Liachko I."/>
            <person name="Sullivan S."/>
            <person name="Sone E.D."/>
            <person name="Koren S."/>
            <person name="Silverstein K.A.T."/>
            <person name="Beckman K.B."/>
            <person name="Gohl D.M."/>
        </authorList>
    </citation>
    <scope>NUCLEOTIDE SEQUENCE</scope>
    <source>
        <strain evidence="11">Duluth1</strain>
        <tissue evidence="11">Whole animal</tissue>
    </source>
</reference>
<dbReference type="PANTHER" id="PTHR11214">
    <property type="entry name" value="BETA-1,3-N-ACETYLGLUCOSAMINYLTRANSFERASE"/>
    <property type="match status" value="1"/>
</dbReference>
<dbReference type="InterPro" id="IPR002659">
    <property type="entry name" value="Glyco_trans_31"/>
</dbReference>
<reference evidence="11" key="2">
    <citation type="submission" date="2020-11" db="EMBL/GenBank/DDBJ databases">
        <authorList>
            <person name="McCartney M.A."/>
            <person name="Auch B."/>
            <person name="Kono T."/>
            <person name="Mallez S."/>
            <person name="Becker A."/>
            <person name="Gohl D.M."/>
            <person name="Silverstein K.A.T."/>
            <person name="Koren S."/>
            <person name="Bechman K.B."/>
            <person name="Herman A."/>
            <person name="Abrahante J.E."/>
            <person name="Garbe J."/>
        </authorList>
    </citation>
    <scope>NUCLEOTIDE SEQUENCE</scope>
    <source>
        <strain evidence="11">Duluth1</strain>
        <tissue evidence="11">Whole animal</tissue>
    </source>
</reference>
<evidence type="ECO:0000256" key="5">
    <source>
        <dbReference type="ARBA" id="ARBA00022692"/>
    </source>
</evidence>
<protein>
    <recommendedName>
        <fullName evidence="10">Hexosyltransferase</fullName>
        <ecNumber evidence="10">2.4.1.-</ecNumber>
    </recommendedName>
</protein>
<evidence type="ECO:0000256" key="10">
    <source>
        <dbReference type="RuleBase" id="RU363063"/>
    </source>
</evidence>
<keyword evidence="3 10" id="KW-0328">Glycosyltransferase</keyword>
<sequence length="146" mass="16800">MIRRTWLSYTNNNTANARHVFLLGKTAQDSLQESVMRENEIYHDIVQETFIDSYNNLTYKTIMGFKWAATKSSNVKFVMKTDDDMRINVPSIIKLLSGTDMANYLQTGLTGLCHQKASPIRDKHSKWYASYSSYPKEFYPGFCSGT</sequence>
<gene>
    <name evidence="11" type="ORF">DPMN_151818</name>
</gene>
<keyword evidence="7" id="KW-1133">Transmembrane helix</keyword>
<dbReference type="PANTHER" id="PTHR11214:SF314">
    <property type="entry name" value="HEXOSYLTRANSFERASE"/>
    <property type="match status" value="1"/>
</dbReference>
<keyword evidence="9" id="KW-0472">Membrane</keyword>
<keyword evidence="8 10" id="KW-0333">Golgi apparatus</keyword>
<dbReference type="Pfam" id="PF01762">
    <property type="entry name" value="Galactosyl_T"/>
    <property type="match status" value="1"/>
</dbReference>
<comment type="similarity">
    <text evidence="2 10">Belongs to the glycosyltransferase 31 family.</text>
</comment>
<dbReference type="GO" id="GO:0016758">
    <property type="term" value="F:hexosyltransferase activity"/>
    <property type="evidence" value="ECO:0007669"/>
    <property type="project" value="InterPro"/>
</dbReference>
<dbReference type="Proteomes" id="UP000828390">
    <property type="component" value="Unassembled WGS sequence"/>
</dbReference>
<evidence type="ECO:0000256" key="1">
    <source>
        <dbReference type="ARBA" id="ARBA00004323"/>
    </source>
</evidence>
<keyword evidence="5" id="KW-0812">Transmembrane</keyword>
<dbReference type="AlphaFoldDB" id="A0A9D4FIE8"/>
<dbReference type="GO" id="GO:0000139">
    <property type="term" value="C:Golgi membrane"/>
    <property type="evidence" value="ECO:0007669"/>
    <property type="project" value="UniProtKB-SubCell"/>
</dbReference>
<dbReference type="Gene3D" id="3.90.550.50">
    <property type="match status" value="1"/>
</dbReference>
<keyword evidence="4" id="KW-0808">Transferase</keyword>
<organism evidence="11 12">
    <name type="scientific">Dreissena polymorpha</name>
    <name type="common">Zebra mussel</name>
    <name type="synonym">Mytilus polymorpha</name>
    <dbReference type="NCBI Taxonomy" id="45954"/>
    <lineage>
        <taxon>Eukaryota</taxon>
        <taxon>Metazoa</taxon>
        <taxon>Spiralia</taxon>
        <taxon>Lophotrochozoa</taxon>
        <taxon>Mollusca</taxon>
        <taxon>Bivalvia</taxon>
        <taxon>Autobranchia</taxon>
        <taxon>Heteroconchia</taxon>
        <taxon>Euheterodonta</taxon>
        <taxon>Imparidentia</taxon>
        <taxon>Neoheterodontei</taxon>
        <taxon>Myida</taxon>
        <taxon>Dreissenoidea</taxon>
        <taxon>Dreissenidae</taxon>
        <taxon>Dreissena</taxon>
    </lineage>
</organism>